<reference evidence="1 2" key="1">
    <citation type="submission" date="2019-07" db="EMBL/GenBank/DDBJ databases">
        <title>Venturia inaequalis Genome Resource.</title>
        <authorList>
            <person name="Lichtner F.J."/>
        </authorList>
    </citation>
    <scope>NUCLEOTIDE SEQUENCE [LARGE SCALE GENOMIC DNA]</scope>
    <source>
        <strain evidence="1 2">DMI_063113</strain>
    </source>
</reference>
<dbReference type="Proteomes" id="UP000490939">
    <property type="component" value="Unassembled WGS sequence"/>
</dbReference>
<dbReference type="AlphaFoldDB" id="A0A8H3VFU9"/>
<organism evidence="1 2">
    <name type="scientific">Venturia inaequalis</name>
    <name type="common">Apple scab fungus</name>
    <dbReference type="NCBI Taxonomy" id="5025"/>
    <lineage>
        <taxon>Eukaryota</taxon>
        <taxon>Fungi</taxon>
        <taxon>Dikarya</taxon>
        <taxon>Ascomycota</taxon>
        <taxon>Pezizomycotina</taxon>
        <taxon>Dothideomycetes</taxon>
        <taxon>Pleosporomycetidae</taxon>
        <taxon>Venturiales</taxon>
        <taxon>Venturiaceae</taxon>
        <taxon>Venturia</taxon>
    </lineage>
</organism>
<evidence type="ECO:0000313" key="1">
    <source>
        <dbReference type="EMBL" id="KAE9986283.1"/>
    </source>
</evidence>
<sequence length="251" mass="28913">MPSTLDTIPAELRLKIYRNLLILPRIKLCDPSNPIYGKQHYWVEYGRMGGCGVNTPPQFLAILSVCKLIRTEALEVLFSENMFVTGECLRCYNSIFKRLPHTNRIKSMTFLHLEDLTERNRSKIIEHASGLTYIVICRLFWVNDNMLSENDGLSKDALVRWKQLKPGQIVPLDSGVYQKFPKFSQAQMTRFAAKATKIGTQITAIANVNNYSDNVYESFAFRFKLLPISKKRVKAENHPRTYDLLLLGIEY</sequence>
<keyword evidence="2" id="KW-1185">Reference proteome</keyword>
<name>A0A8H3VFU9_VENIN</name>
<proteinExistence type="predicted"/>
<accession>A0A8H3VFU9</accession>
<evidence type="ECO:0000313" key="2">
    <source>
        <dbReference type="Proteomes" id="UP000490939"/>
    </source>
</evidence>
<gene>
    <name evidence="1" type="ORF">EG327_004407</name>
</gene>
<protein>
    <submittedName>
        <fullName evidence="1">Uncharacterized protein</fullName>
    </submittedName>
</protein>
<dbReference type="EMBL" id="WNWR01000262">
    <property type="protein sequence ID" value="KAE9986283.1"/>
    <property type="molecule type" value="Genomic_DNA"/>
</dbReference>
<comment type="caution">
    <text evidence="1">The sequence shown here is derived from an EMBL/GenBank/DDBJ whole genome shotgun (WGS) entry which is preliminary data.</text>
</comment>